<organism evidence="11 12">
    <name type="scientific">Ceratopteris richardii</name>
    <name type="common">Triangle waterfern</name>
    <dbReference type="NCBI Taxonomy" id="49495"/>
    <lineage>
        <taxon>Eukaryota</taxon>
        <taxon>Viridiplantae</taxon>
        <taxon>Streptophyta</taxon>
        <taxon>Embryophyta</taxon>
        <taxon>Tracheophyta</taxon>
        <taxon>Polypodiopsida</taxon>
        <taxon>Polypodiidae</taxon>
        <taxon>Polypodiales</taxon>
        <taxon>Pteridineae</taxon>
        <taxon>Pteridaceae</taxon>
        <taxon>Parkerioideae</taxon>
        <taxon>Ceratopteris</taxon>
    </lineage>
</organism>
<feature type="region of interest" description="Disordered" evidence="9">
    <location>
        <begin position="363"/>
        <end position="400"/>
    </location>
</feature>
<evidence type="ECO:0000259" key="10">
    <source>
        <dbReference type="PROSITE" id="PS50089"/>
    </source>
</evidence>
<evidence type="ECO:0000256" key="9">
    <source>
        <dbReference type="SAM" id="MobiDB-lite"/>
    </source>
</evidence>
<feature type="compositionally biased region" description="Polar residues" evidence="9">
    <location>
        <begin position="481"/>
        <end position="496"/>
    </location>
</feature>
<dbReference type="GO" id="GO:0008270">
    <property type="term" value="F:zinc ion binding"/>
    <property type="evidence" value="ECO:0007669"/>
    <property type="project" value="UniProtKB-KW"/>
</dbReference>
<dbReference type="CDD" id="cd16667">
    <property type="entry name" value="RING-H2_RNF126-like"/>
    <property type="match status" value="1"/>
</dbReference>
<comment type="catalytic activity">
    <reaction evidence="1">
        <text>S-ubiquitinyl-[E2 ubiquitin-conjugating enzyme]-L-cysteine + [acceptor protein]-L-lysine = [E2 ubiquitin-conjugating enzyme]-L-cysteine + N(6)-ubiquitinyl-[acceptor protein]-L-lysine.</text>
        <dbReference type="EC" id="2.3.2.27"/>
    </reaction>
</comment>
<feature type="compositionally biased region" description="Polar residues" evidence="9">
    <location>
        <begin position="187"/>
        <end position="198"/>
    </location>
</feature>
<feature type="domain" description="RING-type" evidence="10">
    <location>
        <begin position="311"/>
        <end position="352"/>
    </location>
</feature>
<dbReference type="InterPro" id="IPR001841">
    <property type="entry name" value="Znf_RING"/>
</dbReference>
<evidence type="ECO:0000256" key="3">
    <source>
        <dbReference type="ARBA" id="ARBA00022679"/>
    </source>
</evidence>
<feature type="compositionally biased region" description="Low complexity" evidence="9">
    <location>
        <begin position="428"/>
        <end position="444"/>
    </location>
</feature>
<evidence type="ECO:0000256" key="5">
    <source>
        <dbReference type="ARBA" id="ARBA00022771"/>
    </source>
</evidence>
<keyword evidence="3" id="KW-0808">Transferase</keyword>
<feature type="compositionally biased region" description="Basic and acidic residues" evidence="9">
    <location>
        <begin position="378"/>
        <end position="388"/>
    </location>
</feature>
<dbReference type="SUPFAM" id="SSF57850">
    <property type="entry name" value="RING/U-box"/>
    <property type="match status" value="1"/>
</dbReference>
<evidence type="ECO:0000256" key="6">
    <source>
        <dbReference type="ARBA" id="ARBA00022786"/>
    </source>
</evidence>
<dbReference type="EMBL" id="CM035437">
    <property type="protein sequence ID" value="KAH7287307.1"/>
    <property type="molecule type" value="Genomic_DNA"/>
</dbReference>
<dbReference type="PANTHER" id="PTHR15710:SF217">
    <property type="entry name" value="E3 UBIQUITIN-PROTEIN LIGASE RDUF2"/>
    <property type="match status" value="1"/>
</dbReference>
<dbReference type="OrthoDB" id="8062037at2759"/>
<dbReference type="InterPro" id="IPR013083">
    <property type="entry name" value="Znf_RING/FYVE/PHD"/>
</dbReference>
<keyword evidence="12" id="KW-1185">Reference proteome</keyword>
<keyword evidence="4" id="KW-0479">Metal-binding</keyword>
<dbReference type="GO" id="GO:0016567">
    <property type="term" value="P:protein ubiquitination"/>
    <property type="evidence" value="ECO:0007669"/>
    <property type="project" value="TreeGrafter"/>
</dbReference>
<dbReference type="SMART" id="SM00184">
    <property type="entry name" value="RING"/>
    <property type="match status" value="1"/>
</dbReference>
<dbReference type="GO" id="GO:0061630">
    <property type="term" value="F:ubiquitin protein ligase activity"/>
    <property type="evidence" value="ECO:0007669"/>
    <property type="project" value="UniProtKB-EC"/>
</dbReference>
<dbReference type="Pfam" id="PF14369">
    <property type="entry name" value="Zn_ribbon_19"/>
    <property type="match status" value="1"/>
</dbReference>
<dbReference type="FunFam" id="3.30.40.10:FF:000022">
    <property type="entry name" value="E3 ubiquitin-protein ligase RING1-like"/>
    <property type="match status" value="1"/>
</dbReference>
<evidence type="ECO:0000256" key="4">
    <source>
        <dbReference type="ARBA" id="ARBA00022723"/>
    </source>
</evidence>
<dbReference type="PANTHER" id="PTHR15710">
    <property type="entry name" value="E3 UBIQUITIN-PROTEIN LIGASE PRAJA"/>
    <property type="match status" value="1"/>
</dbReference>
<sequence>MASAAGPVMYWCHLCNVETQPAEGSDDDVLCRFCNQGFVEELHTTEVEPGVAFGALPHALTSFLRRPSPSSVGANGEGSGTDSSIPSSPLPTSSSSSASSSSLLSSSLPVQLPQEQSRPRNAPQTEPQGHRPRLLSGRQSGLPGFFEVMMQALEEMNGISPPANHHAPADVLATEGSTGDATVGPTHAQSTGVNNPNSEAGGGQPPRRMPSRPGDMLSLIFPPTLILQGDLPGGLRTLEVYIDHGQGMGPQIMPNHVRDYFLGPDLDRLIQMLSENDQNRYGTPPAAKTEVEKLPKLKITEEHLGSELAQCAVCKDDFELDSEVIQLPCNHIYHPDCILPWLAEHNSCPVCRFELPTDDADYEARKGQNRSEATGTNTEREVADHRNSENSGSGDSQNVNNIELTANGEAASRQFTLWGMPALGFDLNRSSSRPNSTSNGSNSPAQEESTVQSRRESIPMHWLFRLFSSGDLQTPEEAISGNGNSEQSNPGDSSAS</sequence>
<dbReference type="EC" id="2.3.2.27" evidence="2"/>
<dbReference type="Pfam" id="PF13639">
    <property type="entry name" value="zf-RING_2"/>
    <property type="match status" value="1"/>
</dbReference>
<feature type="region of interest" description="Disordered" evidence="9">
    <location>
        <begin position="175"/>
        <end position="212"/>
    </location>
</feature>
<feature type="region of interest" description="Disordered" evidence="9">
    <location>
        <begin position="428"/>
        <end position="455"/>
    </location>
</feature>
<keyword evidence="5 8" id="KW-0863">Zinc-finger</keyword>
<dbReference type="GO" id="GO:0005737">
    <property type="term" value="C:cytoplasm"/>
    <property type="evidence" value="ECO:0007669"/>
    <property type="project" value="TreeGrafter"/>
</dbReference>
<gene>
    <name evidence="11" type="ORF">KP509_32G049400</name>
</gene>
<evidence type="ECO:0000256" key="8">
    <source>
        <dbReference type="PROSITE-ProRule" id="PRU00175"/>
    </source>
</evidence>
<keyword evidence="7" id="KW-0862">Zinc</keyword>
<evidence type="ECO:0000256" key="1">
    <source>
        <dbReference type="ARBA" id="ARBA00000900"/>
    </source>
</evidence>
<accession>A0A8T2QTT3</accession>
<evidence type="ECO:0000256" key="7">
    <source>
        <dbReference type="ARBA" id="ARBA00022833"/>
    </source>
</evidence>
<proteinExistence type="predicted"/>
<keyword evidence="6" id="KW-0833">Ubl conjugation pathway</keyword>
<dbReference type="Gene3D" id="3.30.40.10">
    <property type="entry name" value="Zinc/RING finger domain, C3HC4 (zinc finger)"/>
    <property type="match status" value="1"/>
</dbReference>
<evidence type="ECO:0000313" key="12">
    <source>
        <dbReference type="Proteomes" id="UP000825935"/>
    </source>
</evidence>
<comment type="caution">
    <text evidence="11">The sequence shown here is derived from an EMBL/GenBank/DDBJ whole genome shotgun (WGS) entry which is preliminary data.</text>
</comment>
<dbReference type="Proteomes" id="UP000825935">
    <property type="component" value="Chromosome 32"/>
</dbReference>
<dbReference type="InterPro" id="IPR039525">
    <property type="entry name" value="RNF126-like_zinc-ribbon"/>
</dbReference>
<feature type="compositionally biased region" description="Low complexity" evidence="9">
    <location>
        <begin position="83"/>
        <end position="109"/>
    </location>
</feature>
<feature type="region of interest" description="Disordered" evidence="9">
    <location>
        <begin position="67"/>
        <end position="140"/>
    </location>
</feature>
<dbReference type="AlphaFoldDB" id="A0A8T2QTT3"/>
<protein>
    <recommendedName>
        <fullName evidence="2">RING-type E3 ubiquitin transferase</fullName>
        <ecNumber evidence="2">2.3.2.27</ecNumber>
    </recommendedName>
</protein>
<name>A0A8T2QTT3_CERRI</name>
<evidence type="ECO:0000256" key="2">
    <source>
        <dbReference type="ARBA" id="ARBA00012483"/>
    </source>
</evidence>
<dbReference type="PROSITE" id="PS50089">
    <property type="entry name" value="ZF_RING_2"/>
    <property type="match status" value="1"/>
</dbReference>
<feature type="compositionally biased region" description="Polar residues" evidence="9">
    <location>
        <begin position="389"/>
        <end position="400"/>
    </location>
</feature>
<reference evidence="11" key="1">
    <citation type="submission" date="2021-08" db="EMBL/GenBank/DDBJ databases">
        <title>WGS assembly of Ceratopteris richardii.</title>
        <authorList>
            <person name="Marchant D.B."/>
            <person name="Chen G."/>
            <person name="Jenkins J."/>
            <person name="Shu S."/>
            <person name="Leebens-Mack J."/>
            <person name="Grimwood J."/>
            <person name="Schmutz J."/>
            <person name="Soltis P."/>
            <person name="Soltis D."/>
            <person name="Chen Z.-H."/>
        </authorList>
    </citation>
    <scope>NUCLEOTIDE SEQUENCE</scope>
    <source>
        <strain evidence="11">Whitten #5841</strain>
        <tissue evidence="11">Leaf</tissue>
    </source>
</reference>
<feature type="region of interest" description="Disordered" evidence="9">
    <location>
        <begin position="473"/>
        <end position="496"/>
    </location>
</feature>
<evidence type="ECO:0000313" key="11">
    <source>
        <dbReference type="EMBL" id="KAH7287307.1"/>
    </source>
</evidence>